<comment type="subcellular location">
    <subcellularLocation>
        <location evidence="1">Cell membrane</location>
        <topology evidence="1">Multi-pass membrane protein</topology>
    </subcellularLocation>
</comment>
<evidence type="ECO:0000313" key="10">
    <source>
        <dbReference type="Proteomes" id="UP001299068"/>
    </source>
</evidence>
<sequence>MSIEDIATRLLLAIVIGGVVGYDREFKNRPAGFRTHILVCIGATVTALIEVELGYSIMKGITETPELSGMLSVDLGRISAQVISGIGFLGAGTIIRNKGSVKGLTTAASIWAVACVGLAIGMGFYTISILSAIGIVIALVFLKTFQNKFITKLEEIKFEVKYDNKIEAIKEIDDCLIDMEINIENIEFNLINENRGEHNFENTCVYTILAPQNIDLNLLICDLSSGEHILGLKLLNKGGVSRKMK</sequence>
<evidence type="ECO:0000256" key="1">
    <source>
        <dbReference type="ARBA" id="ARBA00004651"/>
    </source>
</evidence>
<reference evidence="9 10" key="1">
    <citation type="journal article" date="2021" name="Cell Host Microbe">
        <title>in vivo commensal control of Clostridioides difficile virulence.</title>
        <authorList>
            <person name="Girinathan B.P."/>
            <person name="Dibenedetto N."/>
            <person name="Worley J.N."/>
            <person name="Peltier J."/>
            <person name="Arrieta-Ortiz M.L."/>
            <person name="Rupa Christinal Immanuel S."/>
            <person name="Lavin R."/>
            <person name="Delaney M.L."/>
            <person name="Cummins C."/>
            <person name="Hoffmann M."/>
            <person name="Luo Y."/>
            <person name="Gonzalez-Escalona N."/>
            <person name="Allard M."/>
            <person name="Onderdonk A.B."/>
            <person name="Gerber G.K."/>
            <person name="Sonenshein A.L."/>
            <person name="Baliga N."/>
            <person name="Dupuy B."/>
            <person name="Bry L."/>
        </authorList>
    </citation>
    <scope>NUCLEOTIDE SEQUENCE [LARGE SCALE GENOMIC DNA]</scope>
    <source>
        <strain evidence="9 10">DSM 599</strain>
    </source>
</reference>
<dbReference type="Pfam" id="PF02308">
    <property type="entry name" value="MgtC"/>
    <property type="match status" value="1"/>
</dbReference>
<dbReference type="PANTHER" id="PTHR33778:SF1">
    <property type="entry name" value="MAGNESIUM TRANSPORTER YHID-RELATED"/>
    <property type="match status" value="1"/>
</dbReference>
<comment type="caution">
    <text evidence="9">The sequence shown here is derived from an EMBL/GenBank/DDBJ whole genome shotgun (WGS) entry which is preliminary data.</text>
</comment>
<evidence type="ECO:0000256" key="4">
    <source>
        <dbReference type="ARBA" id="ARBA00022692"/>
    </source>
</evidence>
<feature type="transmembrane region" description="Helical" evidence="7">
    <location>
        <begin position="78"/>
        <end position="97"/>
    </location>
</feature>
<keyword evidence="10" id="KW-1185">Reference proteome</keyword>
<comment type="similarity">
    <text evidence="2">Belongs to the MgtC/SapB family.</text>
</comment>
<dbReference type="PRINTS" id="PR01837">
    <property type="entry name" value="MGTCSAPBPROT"/>
</dbReference>
<dbReference type="EMBL" id="JAIKTU010000030">
    <property type="protein sequence ID" value="MBY0757461.1"/>
    <property type="molecule type" value="Genomic_DNA"/>
</dbReference>
<evidence type="ECO:0000313" key="9">
    <source>
        <dbReference type="EMBL" id="MBY0757461.1"/>
    </source>
</evidence>
<keyword evidence="6 7" id="KW-0472">Membrane</keyword>
<organism evidence="9 10">
    <name type="scientific">Clostridium sardiniense</name>
    <name type="common">Clostridium absonum</name>
    <dbReference type="NCBI Taxonomy" id="29369"/>
    <lineage>
        <taxon>Bacteria</taxon>
        <taxon>Bacillati</taxon>
        <taxon>Bacillota</taxon>
        <taxon>Clostridia</taxon>
        <taxon>Eubacteriales</taxon>
        <taxon>Clostridiaceae</taxon>
        <taxon>Clostridium</taxon>
    </lineage>
</organism>
<feature type="domain" description="MgtC/SapB/SrpB/YhiD N-terminal" evidence="8">
    <location>
        <begin position="10"/>
        <end position="147"/>
    </location>
</feature>
<keyword evidence="5 7" id="KW-1133">Transmembrane helix</keyword>
<dbReference type="Proteomes" id="UP001299068">
    <property type="component" value="Unassembled WGS sequence"/>
</dbReference>
<feature type="transmembrane region" description="Helical" evidence="7">
    <location>
        <begin position="109"/>
        <end position="142"/>
    </location>
</feature>
<evidence type="ECO:0000256" key="7">
    <source>
        <dbReference type="SAM" id="Phobius"/>
    </source>
</evidence>
<evidence type="ECO:0000256" key="5">
    <source>
        <dbReference type="ARBA" id="ARBA00022989"/>
    </source>
</evidence>
<name>A0ABS7L304_CLOSR</name>
<evidence type="ECO:0000259" key="8">
    <source>
        <dbReference type="Pfam" id="PF02308"/>
    </source>
</evidence>
<gene>
    <name evidence="9" type="ORF">K5V21_18830</name>
</gene>
<feature type="transmembrane region" description="Helical" evidence="7">
    <location>
        <begin position="35"/>
        <end position="58"/>
    </location>
</feature>
<keyword evidence="4 7" id="KW-0812">Transmembrane</keyword>
<evidence type="ECO:0000256" key="3">
    <source>
        <dbReference type="ARBA" id="ARBA00022475"/>
    </source>
</evidence>
<dbReference type="InterPro" id="IPR003416">
    <property type="entry name" value="MgtC/SapB/SrpB/YhiD_fam"/>
</dbReference>
<proteinExistence type="inferred from homology"/>
<evidence type="ECO:0000256" key="6">
    <source>
        <dbReference type="ARBA" id="ARBA00023136"/>
    </source>
</evidence>
<dbReference type="RefSeq" id="WP_221862620.1">
    <property type="nucleotide sequence ID" value="NZ_JAIKTU010000030.1"/>
</dbReference>
<dbReference type="PANTHER" id="PTHR33778">
    <property type="entry name" value="PROTEIN MGTC"/>
    <property type="match status" value="1"/>
</dbReference>
<evidence type="ECO:0000256" key="2">
    <source>
        <dbReference type="ARBA" id="ARBA00009298"/>
    </source>
</evidence>
<keyword evidence="3" id="KW-1003">Cell membrane</keyword>
<dbReference type="InterPro" id="IPR049177">
    <property type="entry name" value="MgtC_SapB_SrpB_YhiD_N"/>
</dbReference>
<protein>
    <submittedName>
        <fullName evidence="9">MgtC/SapB family protein</fullName>
    </submittedName>
</protein>
<accession>A0ABS7L304</accession>